<evidence type="ECO:0000313" key="2">
    <source>
        <dbReference type="Proteomes" id="UP001055460"/>
    </source>
</evidence>
<sequence length="148" mass="17111">MKHQSRERLVGIAGVREDMQRPALTREERLQRWADLLDQTPDRRLNTLFETEFQPVSTRDSMRRESSPLEVAFEDPLFRKEGLNDDSYGEAKRFFGLSDLEMHQLVCSCHTGETVRAGTVAECVRAVAEPGPSPWSMFLNAFFIFRRC</sequence>
<keyword evidence="1" id="KW-0614">Plasmid</keyword>
<protein>
    <submittedName>
        <fullName evidence="1">Uncharacterized protein</fullName>
    </submittedName>
</protein>
<gene>
    <name evidence="1" type="ORF">NE863_33325</name>
</gene>
<evidence type="ECO:0000313" key="1">
    <source>
        <dbReference type="EMBL" id="USJ27345.1"/>
    </source>
</evidence>
<dbReference type="AlphaFoldDB" id="A0A9Q8YDR5"/>
<name>A0A9Q8YDR5_ENSAD</name>
<proteinExistence type="predicted"/>
<dbReference type="RefSeq" id="WP_252161016.1">
    <property type="nucleotide sequence ID" value="NZ_CP098809.1"/>
</dbReference>
<organism evidence="1 2">
    <name type="scientific">Ensifer adhaerens</name>
    <name type="common">Sinorhizobium morelense</name>
    <dbReference type="NCBI Taxonomy" id="106592"/>
    <lineage>
        <taxon>Bacteria</taxon>
        <taxon>Pseudomonadati</taxon>
        <taxon>Pseudomonadota</taxon>
        <taxon>Alphaproteobacteria</taxon>
        <taxon>Hyphomicrobiales</taxon>
        <taxon>Rhizobiaceae</taxon>
        <taxon>Sinorhizobium/Ensifer group</taxon>
        <taxon>Ensifer</taxon>
    </lineage>
</organism>
<dbReference type="EMBL" id="CP098809">
    <property type="protein sequence ID" value="USJ27345.1"/>
    <property type="molecule type" value="Genomic_DNA"/>
</dbReference>
<accession>A0A9Q8YDR5</accession>
<geneLocation type="plasmid" evidence="1 2">
    <name>pB</name>
</geneLocation>
<reference evidence="1" key="1">
    <citation type="submission" date="2022-06" db="EMBL/GenBank/DDBJ databases">
        <title>Physiological and biochemical characterization and genomic elucidation of a strain of the genus Ensifer adhaerens M8 that combines arsenic oxidation and chromium reduction.</title>
        <authorList>
            <person name="Li X."/>
            <person name="Yu c."/>
        </authorList>
    </citation>
    <scope>NUCLEOTIDE SEQUENCE</scope>
    <source>
        <strain evidence="1">M8</strain>
        <plasmid evidence="1">pB</plasmid>
    </source>
</reference>
<dbReference type="Proteomes" id="UP001055460">
    <property type="component" value="Plasmid pB"/>
</dbReference>